<dbReference type="Gene3D" id="3.10.28.10">
    <property type="entry name" value="Homing endonucleases"/>
    <property type="match status" value="1"/>
</dbReference>
<evidence type="ECO:0000256" key="1">
    <source>
        <dbReference type="ARBA" id="ARBA00022813"/>
    </source>
</evidence>
<dbReference type="InterPro" id="IPR027434">
    <property type="entry name" value="Homing_endonucl"/>
</dbReference>
<dbReference type="RefSeq" id="WP_167165269.1">
    <property type="nucleotide sequence ID" value="NZ_BAAAOO010000002.1"/>
</dbReference>
<dbReference type="PROSITE" id="PS50819">
    <property type="entry name" value="INTEIN_ENDONUCLEASE"/>
    <property type="match status" value="1"/>
</dbReference>
<keyword evidence="1" id="KW-0068">Autocatalytic cleavage</keyword>
<name>A0ABX0SEH3_9ACTN</name>
<accession>A0ABX0SEH3</accession>
<feature type="domain" description="DOD-type homing endonuclease" evidence="3">
    <location>
        <begin position="259"/>
        <end position="395"/>
    </location>
</feature>
<dbReference type="SUPFAM" id="SSF51294">
    <property type="entry name" value="Hedgehog/intein (Hint) domain"/>
    <property type="match status" value="1"/>
</dbReference>
<dbReference type="InterPro" id="IPR004860">
    <property type="entry name" value="LAGLIDADG_dom"/>
</dbReference>
<dbReference type="Proteomes" id="UP000749311">
    <property type="component" value="Unassembled WGS sequence"/>
</dbReference>
<proteinExistence type="predicted"/>
<keyword evidence="5" id="KW-1185">Reference proteome</keyword>
<dbReference type="Pfam" id="PF14528">
    <property type="entry name" value="LAGLIDADG_3"/>
    <property type="match status" value="1"/>
</dbReference>
<comment type="caution">
    <text evidence="4">The sequence shown here is derived from an EMBL/GenBank/DDBJ whole genome shotgun (WGS) entry which is preliminary data.</text>
</comment>
<organism evidence="4 5">
    <name type="scientific">Brooklawnia cerclae</name>
    <dbReference type="NCBI Taxonomy" id="349934"/>
    <lineage>
        <taxon>Bacteria</taxon>
        <taxon>Bacillati</taxon>
        <taxon>Actinomycetota</taxon>
        <taxon>Actinomycetes</taxon>
        <taxon>Propionibacteriales</taxon>
        <taxon>Propionibacteriaceae</taxon>
        <taxon>Brooklawnia</taxon>
    </lineage>
</organism>
<dbReference type="InterPro" id="IPR011604">
    <property type="entry name" value="PDDEXK-like_dom_sf"/>
</dbReference>
<evidence type="ECO:0000313" key="4">
    <source>
        <dbReference type="EMBL" id="NIH56279.1"/>
    </source>
</evidence>
<reference evidence="4 5" key="1">
    <citation type="submission" date="2020-02" db="EMBL/GenBank/DDBJ databases">
        <title>Sequencing the genomes of 1000 actinobacteria strains.</title>
        <authorList>
            <person name="Klenk H.-P."/>
        </authorList>
    </citation>
    <scope>NUCLEOTIDE SEQUENCE [LARGE SCALE GENOMIC DNA]</scope>
    <source>
        <strain evidence="4 5">DSM 19609</strain>
    </source>
</reference>
<dbReference type="PROSITE" id="PS50818">
    <property type="entry name" value="INTEIN_C_TER"/>
    <property type="match status" value="1"/>
</dbReference>
<evidence type="ECO:0000256" key="2">
    <source>
        <dbReference type="ARBA" id="ARBA00023000"/>
    </source>
</evidence>
<keyword evidence="2" id="KW-0651">Protein splicing</keyword>
<dbReference type="SUPFAM" id="SSF55608">
    <property type="entry name" value="Homing endonucleases"/>
    <property type="match status" value="1"/>
</dbReference>
<protein>
    <recommendedName>
        <fullName evidence="3">DOD-type homing endonuclease domain-containing protein</fullName>
    </recommendedName>
</protein>
<evidence type="ECO:0000313" key="5">
    <source>
        <dbReference type="Proteomes" id="UP000749311"/>
    </source>
</evidence>
<gene>
    <name evidence="4" type="ORF">FB473_000924</name>
</gene>
<dbReference type="InterPro" id="IPR030934">
    <property type="entry name" value="Intein_C"/>
</dbReference>
<dbReference type="InterPro" id="IPR004042">
    <property type="entry name" value="Intein_endonuc_central"/>
</dbReference>
<sequence length="617" mass="67764">MPDIVDPLPPGVLDLGNVERATADILAAIHTAITDHPRSQQTEIGPSEVGIECDRRLAYKLLKFPEPERDNWKATVGTAVHAWMEEVFDAYNLAHPEFGGQERYLIENRVSAGVVPHLDYQLEGNCDLYDRVTATVVDWKGLPLDTPIPTPDGWTTQADLKAGDTVFSPHGLTCQVVKTYPVQQRPCFRVSFTDGTSIVTDDVQQLTVSVGGKKTVTASVADLRAIVREPGGHRQRQLRLYNASPLLLPEAELPVHPYVLGAWLGDGGTVHGTIGKPDEALFDNIRECGYDVGPADKRGITRTVHGLQTQLRELGLQWVDGHRGRPGEKQRQVIAGKKEIPASYLRASYHQRLDLLQGLMDTDGTWNRRRNQAVFTTTSEVLAEGVRELVATLGWRARIYPQLAHGFGKTVTAYQVAFVPFGANPFRLPRKADLVHTEGTTRSQYRLVESIEPAGSVPTRCIDVNSSSHLYLAGRDMIPVHNCVGPSQLKHYRSDGPSQQYRVQANLYGYAWVLSGFPVRTVMIAFLPRNGELSEAYLWSEPYTEQVALDAIARLAGIAQVTSLLGPASLALLGTHDSWCAFCPFFRRGSADLATGCPGHPGSVANAAPQPHLTLTK</sequence>
<dbReference type="InterPro" id="IPR036844">
    <property type="entry name" value="Hint_dom_sf"/>
</dbReference>
<dbReference type="Gene3D" id="3.90.320.10">
    <property type="match status" value="1"/>
</dbReference>
<evidence type="ECO:0000259" key="3">
    <source>
        <dbReference type="PROSITE" id="PS50819"/>
    </source>
</evidence>
<dbReference type="EMBL" id="JAAMOZ010000001">
    <property type="protein sequence ID" value="NIH56279.1"/>
    <property type="molecule type" value="Genomic_DNA"/>
</dbReference>